<gene>
    <name evidence="7" type="primary">yxlF2</name>
    <name evidence="7" type="ORF">CUROG_06595</name>
</gene>
<dbReference type="GO" id="GO:0005524">
    <property type="term" value="F:ATP binding"/>
    <property type="evidence" value="ECO:0007669"/>
    <property type="project" value="UniProtKB-KW"/>
</dbReference>
<reference evidence="8" key="1">
    <citation type="submission" date="2019-10" db="EMBL/GenBank/DDBJ databases">
        <title>Complete genome sequence of Corynebacterium urogenitalis DSM 108747, isolated from the genital tract of a cow.</title>
        <authorList>
            <person name="Ruckert C."/>
            <person name="Ballas P."/>
            <person name="Wagener K."/>
            <person name="Drillich M."/>
            <person name="Kaempfer P."/>
            <person name="Busse H.-J."/>
            <person name="Ehling-Schulz M."/>
        </authorList>
    </citation>
    <scope>NUCLEOTIDE SEQUENCE [LARGE SCALE GENOMIC DNA]</scope>
    <source>
        <strain evidence="8">LMM 1652</strain>
    </source>
</reference>
<evidence type="ECO:0000256" key="4">
    <source>
        <dbReference type="ARBA" id="ARBA00022840"/>
    </source>
</evidence>
<dbReference type="Gene3D" id="3.40.50.300">
    <property type="entry name" value="P-loop containing nucleotide triphosphate hydrolases"/>
    <property type="match status" value="1"/>
</dbReference>
<dbReference type="CDD" id="cd03230">
    <property type="entry name" value="ABC_DR_subfamily_A"/>
    <property type="match status" value="1"/>
</dbReference>
<dbReference type="GO" id="GO:0046677">
    <property type="term" value="P:response to antibiotic"/>
    <property type="evidence" value="ECO:0007669"/>
    <property type="project" value="UniProtKB-KW"/>
</dbReference>
<dbReference type="SMART" id="SM00382">
    <property type="entry name" value="AAA"/>
    <property type="match status" value="1"/>
</dbReference>
<dbReference type="SUPFAM" id="SSF52540">
    <property type="entry name" value="P-loop containing nucleoside triphosphate hydrolases"/>
    <property type="match status" value="1"/>
</dbReference>
<protein>
    <submittedName>
        <fullName evidence="7">Putative ABC transporter ATP-binding protein YxlF</fullName>
        <ecNumber evidence="7">3.6.3.-</ecNumber>
    </submittedName>
</protein>
<keyword evidence="5" id="KW-0046">Antibiotic resistance</keyword>
<feature type="domain" description="ABC transporter" evidence="6">
    <location>
        <begin position="16"/>
        <end position="244"/>
    </location>
</feature>
<evidence type="ECO:0000256" key="5">
    <source>
        <dbReference type="ARBA" id="ARBA00023251"/>
    </source>
</evidence>
<dbReference type="InterPro" id="IPR003439">
    <property type="entry name" value="ABC_transporter-like_ATP-bd"/>
</dbReference>
<dbReference type="PROSITE" id="PS50893">
    <property type="entry name" value="ABC_TRANSPORTER_2"/>
    <property type="match status" value="1"/>
</dbReference>
<dbReference type="GO" id="GO:0005886">
    <property type="term" value="C:plasma membrane"/>
    <property type="evidence" value="ECO:0007669"/>
    <property type="project" value="UniProtKB-SubCell"/>
</dbReference>
<dbReference type="EC" id="3.6.3.-" evidence="7"/>
<dbReference type="RefSeq" id="WP_151903014.1">
    <property type="nucleotide sequence ID" value="NZ_CP045032.1"/>
</dbReference>
<dbReference type="OrthoDB" id="9804819at2"/>
<evidence type="ECO:0000256" key="3">
    <source>
        <dbReference type="ARBA" id="ARBA00022741"/>
    </source>
</evidence>
<dbReference type="InterPro" id="IPR017871">
    <property type="entry name" value="ABC_transporter-like_CS"/>
</dbReference>
<keyword evidence="8" id="KW-1185">Reference proteome</keyword>
<accession>A0A5J6ZAK9</accession>
<dbReference type="PROSITE" id="PS00211">
    <property type="entry name" value="ABC_TRANSPORTER_1"/>
    <property type="match status" value="1"/>
</dbReference>
<proteinExistence type="predicted"/>
<evidence type="ECO:0000259" key="6">
    <source>
        <dbReference type="PROSITE" id="PS50893"/>
    </source>
</evidence>
<dbReference type="PANTHER" id="PTHR42711:SF17">
    <property type="entry name" value="ABC TRANSPORTER ATP-BINDING PROTEIN"/>
    <property type="match status" value="1"/>
</dbReference>
<dbReference type="AlphaFoldDB" id="A0A5J6ZAK9"/>
<keyword evidence="7" id="KW-0378">Hydrolase</keyword>
<keyword evidence="4 7" id="KW-0067">ATP-binding</keyword>
<keyword evidence="3" id="KW-0547">Nucleotide-binding</keyword>
<sequence>MNTTTSSPPAQGTPAFSVSELRKTFKPRSPRPVHALRGVSFDIQPGEIVALLGPNGAGKTTLIDMMLGLTSPTSGTLRCLGSTPRKAVQQAKLGAVMQTGGLLSELSVKETIAMISQAYADPLPIDDVLEQAQLKNIASRPVGKCSGGEKQRIRFALAILGKPKILILDEPTAAMDATARHDFWDVMRLQAAEGRTILFATHYLEEAEHFADRIILVAGGEIIADGSVDEVRSLTASLRIECQLPSGVDPTQFPGVTLAERRGTTVTLTTADSDALARYLLTHTEARNLRIEASSLEDTFIALTRKDAS</sequence>
<name>A0A5J6ZAK9_9CORY</name>
<dbReference type="InterPro" id="IPR050763">
    <property type="entry name" value="ABC_transporter_ATP-binding"/>
</dbReference>
<dbReference type="InterPro" id="IPR027417">
    <property type="entry name" value="P-loop_NTPase"/>
</dbReference>
<dbReference type="GO" id="GO:0016887">
    <property type="term" value="F:ATP hydrolysis activity"/>
    <property type="evidence" value="ECO:0007669"/>
    <property type="project" value="InterPro"/>
</dbReference>
<evidence type="ECO:0000313" key="8">
    <source>
        <dbReference type="Proteomes" id="UP000326711"/>
    </source>
</evidence>
<dbReference type="PANTHER" id="PTHR42711">
    <property type="entry name" value="ABC TRANSPORTER ATP-BINDING PROTEIN"/>
    <property type="match status" value="1"/>
</dbReference>
<evidence type="ECO:0000256" key="1">
    <source>
        <dbReference type="ARBA" id="ARBA00004202"/>
    </source>
</evidence>
<dbReference type="InterPro" id="IPR003593">
    <property type="entry name" value="AAA+_ATPase"/>
</dbReference>
<evidence type="ECO:0000256" key="2">
    <source>
        <dbReference type="ARBA" id="ARBA00022448"/>
    </source>
</evidence>
<organism evidence="7 8">
    <name type="scientific">Corynebacterium urogenitale</name>
    <dbReference type="NCBI Taxonomy" id="2487892"/>
    <lineage>
        <taxon>Bacteria</taxon>
        <taxon>Bacillati</taxon>
        <taxon>Actinomycetota</taxon>
        <taxon>Actinomycetes</taxon>
        <taxon>Mycobacteriales</taxon>
        <taxon>Corynebacteriaceae</taxon>
        <taxon>Corynebacterium</taxon>
    </lineage>
</organism>
<dbReference type="Pfam" id="PF00005">
    <property type="entry name" value="ABC_tran"/>
    <property type="match status" value="1"/>
</dbReference>
<evidence type="ECO:0000313" key="7">
    <source>
        <dbReference type="EMBL" id="QFQ02675.1"/>
    </source>
</evidence>
<comment type="subcellular location">
    <subcellularLocation>
        <location evidence="1">Cell membrane</location>
        <topology evidence="1">Peripheral membrane protein</topology>
    </subcellularLocation>
</comment>
<dbReference type="Proteomes" id="UP000326711">
    <property type="component" value="Chromosome"/>
</dbReference>
<dbReference type="KEGG" id="cuo:CUROG_06595"/>
<dbReference type="EMBL" id="CP045032">
    <property type="protein sequence ID" value="QFQ02675.1"/>
    <property type="molecule type" value="Genomic_DNA"/>
</dbReference>
<keyword evidence="2" id="KW-0813">Transport</keyword>